<dbReference type="Proteomes" id="UP000250235">
    <property type="component" value="Unassembled WGS sequence"/>
</dbReference>
<gene>
    <name evidence="1" type="ORF">F511_26245</name>
</gene>
<dbReference type="EMBL" id="KV014909">
    <property type="protein sequence ID" value="KZV21287.1"/>
    <property type="molecule type" value="Genomic_DNA"/>
</dbReference>
<organism evidence="1 2">
    <name type="scientific">Dorcoceras hygrometricum</name>
    <dbReference type="NCBI Taxonomy" id="472368"/>
    <lineage>
        <taxon>Eukaryota</taxon>
        <taxon>Viridiplantae</taxon>
        <taxon>Streptophyta</taxon>
        <taxon>Embryophyta</taxon>
        <taxon>Tracheophyta</taxon>
        <taxon>Spermatophyta</taxon>
        <taxon>Magnoliopsida</taxon>
        <taxon>eudicotyledons</taxon>
        <taxon>Gunneridae</taxon>
        <taxon>Pentapetalae</taxon>
        <taxon>asterids</taxon>
        <taxon>lamiids</taxon>
        <taxon>Lamiales</taxon>
        <taxon>Gesneriaceae</taxon>
        <taxon>Didymocarpoideae</taxon>
        <taxon>Trichosporeae</taxon>
        <taxon>Loxocarpinae</taxon>
        <taxon>Dorcoceras</taxon>
    </lineage>
</organism>
<evidence type="ECO:0000313" key="2">
    <source>
        <dbReference type="Proteomes" id="UP000250235"/>
    </source>
</evidence>
<name>A0A2Z7APN1_9LAMI</name>
<sequence>MESSLIRNTIHVLFDYVLAMDDEGIVAIFKALVASGLKGFLGCPAVIYEDALIEFFQHGSVRDGMVVSTIQGKTVEFIEEIFVGTFELPMDGLTDLNEVPKDLVFYTRSIFSFAGELVSTSWKKREMKIEFRLLSDILAKSIFMKAGSFDAVTHERFLMMAAINGGININWSRVLFNIFKDMVTPGSKQARGYAVQIFYLLKKAQDLELGDFKAFPPLKILTEKTVNRYIAINDKISVEDVEGVAGESRVNKIPMKKVVSKKRPSTAVDEHISKKKRTGVGKAAKSLAIVTVAQEAIPLQIVEPIRAVPAVLPSKPKRKAPKRRLKFPVESDDEIVEEETDVGGIAEKDSVSARADVVDKEISTADDMDNIIEQAVQRVDEKEHWFNVSYEEFVAREADRMVESGSDTDEEIVADKVTGRCWYTDGDWSRCLFVISLAFFYLGSFQFGKSITIRRVNEGDWYKNSLPKIRAAAKGKAPLQERDPIKGNPAKEIFSLICADIEILVQIREQVIDEVEQFFNSFSFKKMVALKIEDIYAKEEQVLTGGETDSTRIALQRRMFILTKYRELLFRKFLEIRTTNFVPGQPSSAIDLKVLNMLSNLHLFVIEELKTQMQSHGLQWELSYFSRLFEGKNRDRGAVIARSNMHFKSSCWIRTMIRVDGSWAIEPCAGFWKKIPKQLFPSSVAISPKLSYRCLSAFYEIVTTRILLAEPLGSLAFKMVQVRQLVEEQQVKLEISRWVALCLSKAYVFRV</sequence>
<dbReference type="AlphaFoldDB" id="A0A2Z7APN1"/>
<keyword evidence="2" id="KW-1185">Reference proteome</keyword>
<evidence type="ECO:0000313" key="1">
    <source>
        <dbReference type="EMBL" id="KZV21287.1"/>
    </source>
</evidence>
<reference evidence="1 2" key="1">
    <citation type="journal article" date="2015" name="Proc. Natl. Acad. Sci. U.S.A.">
        <title>The resurrection genome of Boea hygrometrica: A blueprint for survival of dehydration.</title>
        <authorList>
            <person name="Xiao L."/>
            <person name="Yang G."/>
            <person name="Zhang L."/>
            <person name="Yang X."/>
            <person name="Zhao S."/>
            <person name="Ji Z."/>
            <person name="Zhou Q."/>
            <person name="Hu M."/>
            <person name="Wang Y."/>
            <person name="Chen M."/>
            <person name="Xu Y."/>
            <person name="Jin H."/>
            <person name="Xiao X."/>
            <person name="Hu G."/>
            <person name="Bao F."/>
            <person name="Hu Y."/>
            <person name="Wan P."/>
            <person name="Li L."/>
            <person name="Deng X."/>
            <person name="Kuang T."/>
            <person name="Xiang C."/>
            <person name="Zhu J.K."/>
            <person name="Oliver M.J."/>
            <person name="He Y."/>
        </authorList>
    </citation>
    <scope>NUCLEOTIDE SEQUENCE [LARGE SCALE GENOMIC DNA]</scope>
    <source>
        <strain evidence="2">cv. XS01</strain>
    </source>
</reference>
<accession>A0A2Z7APN1</accession>
<evidence type="ECO:0008006" key="3">
    <source>
        <dbReference type="Google" id="ProtNLM"/>
    </source>
</evidence>
<protein>
    <recommendedName>
        <fullName evidence="3">Dystroglycan-like</fullName>
    </recommendedName>
</protein>
<proteinExistence type="predicted"/>